<accession>A0A075V5G4</accession>
<sequence>MPVHAFIDESVRDQRYLLCMTLVPPAQLAPARRELTALLLPGARELHFKKEKEPRRRQLIDRIAALEVTTILYLGSCTRKAEEETRQKCLDHAVADLLAKNAHRLVLDSRDHRDVHDRRTLQRALGHRPSKTELTYEHLNSTAEPLLWISDAVGWCFGAGGHWRRKADRLVDAIIEL</sequence>
<dbReference type="AlphaFoldDB" id="A0A075V5G4"/>
<protein>
    <recommendedName>
        <fullName evidence="3">DUF3800 domain-containing protein</fullName>
    </recommendedName>
</protein>
<dbReference type="Proteomes" id="UP000028492">
    <property type="component" value="Chromosome"/>
</dbReference>
<keyword evidence="2" id="KW-1185">Reference proteome</keyword>
<gene>
    <name evidence="1" type="ORF">AJAP_34585</name>
</gene>
<evidence type="ECO:0000313" key="1">
    <source>
        <dbReference type="EMBL" id="AIG79724.1"/>
    </source>
</evidence>
<evidence type="ECO:0008006" key="3">
    <source>
        <dbReference type="Google" id="ProtNLM"/>
    </source>
</evidence>
<dbReference type="STRING" id="208439.AJAP_34585"/>
<dbReference type="HOGENOM" id="CLU_098654_2_0_11"/>
<dbReference type="eggNOG" id="ENOG5033INS">
    <property type="taxonomic scope" value="Bacteria"/>
</dbReference>
<name>A0A075V5G4_9PSEU</name>
<dbReference type="EMBL" id="CP008953">
    <property type="protein sequence ID" value="AIG79724.1"/>
    <property type="molecule type" value="Genomic_DNA"/>
</dbReference>
<organism evidence="1 2">
    <name type="scientific">Amycolatopsis japonica</name>
    <dbReference type="NCBI Taxonomy" id="208439"/>
    <lineage>
        <taxon>Bacteria</taxon>
        <taxon>Bacillati</taxon>
        <taxon>Actinomycetota</taxon>
        <taxon>Actinomycetes</taxon>
        <taxon>Pseudonocardiales</taxon>
        <taxon>Pseudonocardiaceae</taxon>
        <taxon>Amycolatopsis</taxon>
        <taxon>Amycolatopsis japonica group</taxon>
    </lineage>
</organism>
<dbReference type="KEGG" id="aja:AJAP_34585"/>
<evidence type="ECO:0000313" key="2">
    <source>
        <dbReference type="Proteomes" id="UP000028492"/>
    </source>
</evidence>
<reference evidence="1 2" key="1">
    <citation type="journal article" date="2014" name="J. Biotechnol.">
        <title>Complete genome sequence of the actinobacterium Amycolatopsis japonica MG417-CF17(T) (=DSM 44213T) producing (S,S)-N,N'-ethylenediaminedisuccinic acid.</title>
        <authorList>
            <person name="Stegmann E."/>
            <person name="Albersmeier A."/>
            <person name="Spohn M."/>
            <person name="Gert H."/>
            <person name="Weber T."/>
            <person name="Wohlleben W."/>
            <person name="Kalinowski J."/>
            <person name="Ruckert C."/>
        </authorList>
    </citation>
    <scope>NUCLEOTIDE SEQUENCE [LARGE SCALE GENOMIC DNA]</scope>
    <source>
        <strain evidence="2">MG417-CF17 (DSM 44213)</strain>
    </source>
</reference>
<proteinExistence type="predicted"/>
<dbReference type="RefSeq" id="WP_038519190.1">
    <property type="nucleotide sequence ID" value="NZ_CP008953.1"/>
</dbReference>